<comment type="caution">
    <text evidence="3">The sequence shown here is derived from an EMBL/GenBank/DDBJ whole genome shotgun (WGS) entry which is preliminary data.</text>
</comment>
<reference evidence="5" key="3">
    <citation type="journal article" date="2019" name="Int. J. Syst. Evol. Microbiol.">
        <title>The Global Catalogue of Microorganisms (GCM) 10K type strain sequencing project: providing services to taxonomists for standard genome sequencing and annotation.</title>
        <authorList>
            <consortium name="The Broad Institute Genomics Platform"/>
            <consortium name="The Broad Institute Genome Sequencing Center for Infectious Disease"/>
            <person name="Wu L."/>
            <person name="Ma J."/>
        </authorList>
    </citation>
    <scope>NUCLEOTIDE SEQUENCE [LARGE SCALE GENOMIC DNA]</scope>
    <source>
        <strain evidence="5">CCM 8490</strain>
    </source>
</reference>
<organism evidence="3 4">
    <name type="scientific">Epilithonimonas arachidiradicis</name>
    <dbReference type="NCBI Taxonomy" id="1617282"/>
    <lineage>
        <taxon>Bacteria</taxon>
        <taxon>Pseudomonadati</taxon>
        <taxon>Bacteroidota</taxon>
        <taxon>Flavobacteriia</taxon>
        <taxon>Flavobacteriales</taxon>
        <taxon>Weeksellaceae</taxon>
        <taxon>Chryseobacterium group</taxon>
        <taxon>Epilithonimonas</taxon>
    </lineage>
</organism>
<dbReference type="AlphaFoldDB" id="A0A420DDR9"/>
<protein>
    <submittedName>
        <fullName evidence="3">Uncharacterized protein</fullName>
    </submittedName>
</protein>
<feature type="compositionally biased region" description="Basic and acidic residues" evidence="1">
    <location>
        <begin position="249"/>
        <end position="270"/>
    </location>
</feature>
<sequence length="276" mass="32064">MPPEQVKKKVFNELVKLERNMSVADSIINSPLIATQGKKINVVSQIIRIIEFFLEITGKELEGYQIQVLAGDIYEKFKTDSLEDVVLMFKMARQGEFGKVYKCDTFEIMDWANKYLDYKSATRERLILKKKKKQEPEVITGKSFHELPKELQEKFSKIGKSRLITRKASDMMTTEKTLRDLEKPKEKQEVLKTEKSEALFSYEAFLKNLSETVGKMYDEALHKAFENTTQSTHPEVWEILNTEIELRKTQKELNDKSNRKTARSSKDGNKNAHPTN</sequence>
<dbReference type="Proteomes" id="UP000285906">
    <property type="component" value="Unassembled WGS sequence"/>
</dbReference>
<evidence type="ECO:0000313" key="3">
    <source>
        <dbReference type="EMBL" id="RKE90031.1"/>
    </source>
</evidence>
<gene>
    <name evidence="3" type="ORF">BXY58_0616</name>
    <name evidence="2" type="ORF">GCM10007332_05890</name>
</gene>
<evidence type="ECO:0000313" key="2">
    <source>
        <dbReference type="EMBL" id="GGG47212.1"/>
    </source>
</evidence>
<dbReference type="Proteomes" id="UP000658202">
    <property type="component" value="Unassembled WGS sequence"/>
</dbReference>
<keyword evidence="5" id="KW-1185">Reference proteome</keyword>
<dbReference type="EMBL" id="BMCW01000001">
    <property type="protein sequence ID" value="GGG47212.1"/>
    <property type="molecule type" value="Genomic_DNA"/>
</dbReference>
<reference evidence="2" key="1">
    <citation type="journal article" date="2014" name="Int. J. Syst. Evol. Microbiol.">
        <title>Complete genome of a new Firmicutes species belonging to the dominant human colonic microbiota ('Ruminococcus bicirculans') reveals two chromosomes and a selective capacity to utilize plant glucans.</title>
        <authorList>
            <consortium name="NISC Comparative Sequencing Program"/>
            <person name="Wegmann U."/>
            <person name="Louis P."/>
            <person name="Goesmann A."/>
            <person name="Henrissat B."/>
            <person name="Duncan S.H."/>
            <person name="Flint H.J."/>
        </authorList>
    </citation>
    <scope>NUCLEOTIDE SEQUENCE</scope>
    <source>
        <strain evidence="2">CCM 8490</strain>
    </source>
</reference>
<evidence type="ECO:0000313" key="5">
    <source>
        <dbReference type="Proteomes" id="UP000658202"/>
    </source>
</evidence>
<proteinExistence type="predicted"/>
<dbReference type="OrthoDB" id="1249049at2"/>
<feature type="region of interest" description="Disordered" evidence="1">
    <location>
        <begin position="249"/>
        <end position="276"/>
    </location>
</feature>
<reference evidence="2" key="4">
    <citation type="submission" date="2024-05" db="EMBL/GenBank/DDBJ databases">
        <authorList>
            <person name="Sun Q."/>
            <person name="Sedlacek I."/>
        </authorList>
    </citation>
    <scope>NUCLEOTIDE SEQUENCE</scope>
    <source>
        <strain evidence="2">CCM 8490</strain>
    </source>
</reference>
<reference evidence="3 4" key="2">
    <citation type="submission" date="2018-09" db="EMBL/GenBank/DDBJ databases">
        <title>Genomic Encyclopedia of Archaeal and Bacterial Type Strains, Phase II (KMG-II): from individual species to whole genera.</title>
        <authorList>
            <person name="Goeker M."/>
        </authorList>
    </citation>
    <scope>NUCLEOTIDE SEQUENCE [LARGE SCALE GENOMIC DNA]</scope>
    <source>
        <strain evidence="3 4">DSM 27620</strain>
    </source>
</reference>
<dbReference type="EMBL" id="RAQH01000001">
    <property type="protein sequence ID" value="RKE90031.1"/>
    <property type="molecule type" value="Genomic_DNA"/>
</dbReference>
<evidence type="ECO:0000313" key="4">
    <source>
        <dbReference type="Proteomes" id="UP000285906"/>
    </source>
</evidence>
<evidence type="ECO:0000256" key="1">
    <source>
        <dbReference type="SAM" id="MobiDB-lite"/>
    </source>
</evidence>
<accession>A0A420DDR9</accession>
<name>A0A420DDR9_9FLAO</name>